<dbReference type="Gene3D" id="1.25.40.10">
    <property type="entry name" value="Tetratricopeptide repeat domain"/>
    <property type="match status" value="3"/>
</dbReference>
<dbReference type="InterPro" id="IPR027417">
    <property type="entry name" value="P-loop_NTPase"/>
</dbReference>
<feature type="domain" description="Bacterial transcriptional activator" evidence="1">
    <location>
        <begin position="930"/>
        <end position="1072"/>
    </location>
</feature>
<dbReference type="RefSeq" id="WP_090740749.1">
    <property type="nucleotide sequence ID" value="NZ_FOBW01000001.1"/>
</dbReference>
<gene>
    <name evidence="2" type="ORF">SAMN05192533_101474</name>
</gene>
<dbReference type="EMBL" id="FOBW01000001">
    <property type="protein sequence ID" value="SEM22049.1"/>
    <property type="molecule type" value="Genomic_DNA"/>
</dbReference>
<dbReference type="SUPFAM" id="SSF48452">
    <property type="entry name" value="TPR-like"/>
    <property type="match status" value="4"/>
</dbReference>
<dbReference type="Gene3D" id="1.10.10.10">
    <property type="entry name" value="Winged helix-like DNA-binding domain superfamily/Winged helix DNA-binding domain"/>
    <property type="match status" value="1"/>
</dbReference>
<dbReference type="Pfam" id="PF25873">
    <property type="entry name" value="WHD_MalT"/>
    <property type="match status" value="1"/>
</dbReference>
<dbReference type="STRING" id="930146.SAMN05192533_101474"/>
<evidence type="ECO:0000259" key="1">
    <source>
        <dbReference type="SMART" id="SM01043"/>
    </source>
</evidence>
<proteinExistence type="predicted"/>
<dbReference type="SMART" id="SM00028">
    <property type="entry name" value="TPR"/>
    <property type="match status" value="8"/>
</dbReference>
<dbReference type="Proteomes" id="UP000198553">
    <property type="component" value="Unassembled WGS sequence"/>
</dbReference>
<dbReference type="AlphaFoldDB" id="A0A1H7WLY6"/>
<dbReference type="PANTHER" id="PTHR35807">
    <property type="entry name" value="TRANSCRIPTIONAL REGULATOR REDD-RELATED"/>
    <property type="match status" value="1"/>
</dbReference>
<dbReference type="InterPro" id="IPR005158">
    <property type="entry name" value="BTAD"/>
</dbReference>
<dbReference type="InterPro" id="IPR036388">
    <property type="entry name" value="WH-like_DNA-bd_sf"/>
</dbReference>
<evidence type="ECO:0000313" key="2">
    <source>
        <dbReference type="EMBL" id="SEM22049.1"/>
    </source>
</evidence>
<evidence type="ECO:0000313" key="3">
    <source>
        <dbReference type="Proteomes" id="UP000198553"/>
    </source>
</evidence>
<name>A0A1H7WLY6_9BACI</name>
<dbReference type="Pfam" id="PF03704">
    <property type="entry name" value="BTAD"/>
    <property type="match status" value="1"/>
</dbReference>
<dbReference type="InterPro" id="IPR019734">
    <property type="entry name" value="TPR_rpt"/>
</dbReference>
<protein>
    <submittedName>
        <fullName evidence="2">Transcriptional activator domain-containing protein</fullName>
    </submittedName>
</protein>
<reference evidence="3" key="1">
    <citation type="submission" date="2016-10" db="EMBL/GenBank/DDBJ databases">
        <authorList>
            <person name="Varghese N."/>
            <person name="Submissions S."/>
        </authorList>
    </citation>
    <scope>NUCLEOTIDE SEQUENCE [LARGE SCALE GENOMIC DNA]</scope>
    <source>
        <strain evidence="3">B48,IBRC-M 10115,DSM 25386,CECT 8001</strain>
    </source>
</reference>
<sequence length="1074" mass="125398">MKKQIQVMKTKLMAPRFKEDSIRRAKLTKKMKAFSDYPLTLVHSSAGYGKSTALALYVSDEQVPCCWYSISAADDDMIPFLTYIVSAIRTVIPNFGAELSEYMEQMDPYLREDTLDALCSLFINDVVAVDEEIILILDDYHQVEHSYNVNSWMEKLIEHIPDNFHVIVSSRSRPRWNSLSKMKVSDQLLEITKEDLVLTKDEIELFLCDYYGIDLNEEQLETVFNITEGWVIALGMIAQQLNENTDFEAFSHISIQTLDHLFHYLAREVFEQQPPMVQQFLEQTSVFDEMDKEICESVLGMANSEGMLQQISDHNLFVQKIGEQQYRYHALFKEFLEEQLKKNQPRSYTMLHESCARFYEKRQQFELALAHYQKIQSIQASAALLHEYGPTMLKSGKLESLYERLTTIPEQVKDEFYTLWLLQGEVLRYRSLYNEAEVCYDRAIVEADKRRNPFVKSKSLEGKAKIYLDTIQPENAERLLNQAMEFLENSDYHSEEDRGMLYRLLAENLINLGQGSKAEKWMNQAQSVMNHQVDVQLEARLYLRTGRLDRARNILLATKNKEAMKVHLPQSHRETDLLLALIEAFIGNGAESKSLAQEGIQNGIEIESPYVEACGWIRMGHAIQLLDQYDASLAIKCYETALEMMEAIQVERGKAEPLMGLCLLYGRKGEYERAIEAGNAALQETDRVKDLWLSSFITLSLGIAAAYHRNINQALSYLEKAEKMFTLCNDSFGQMLSYLWLTYCSYLQDNDQLYERNLTSLLRQVEQGNYEFIFQRKTVFGPRDLHMLAPMLIEAGKKSTPSTYVSKLLQDMELTHLKSHPGYTLRIDTLGPFKVWLGDREVEEKDWQRGKAKELLQLFTTRPFHLFPKEEIFHKLWPEQDEKNAARDFKVALNALNKVLEPKRKARETPFFVIRDGTSYGLNHHAGIELDSIQFEEWINRGLAEQKGEMVSPFLEKGLQLYKGDYLRDRRYEDWCLNERERLQVLFLRASEKLAQNSVRIEDYDKAIYWCETILEKDRTWEEAYRLLMFCYYRKNNRPFAMKWYQKCCKILEDELGVTPLEPTRQMYEMILAD</sequence>
<dbReference type="InterPro" id="IPR011990">
    <property type="entry name" value="TPR-like_helical_dom_sf"/>
</dbReference>
<organism evidence="2 3">
    <name type="scientific">Mesobacillus persicus</name>
    <dbReference type="NCBI Taxonomy" id="930146"/>
    <lineage>
        <taxon>Bacteria</taxon>
        <taxon>Bacillati</taxon>
        <taxon>Bacillota</taxon>
        <taxon>Bacilli</taxon>
        <taxon>Bacillales</taxon>
        <taxon>Bacillaceae</taxon>
        <taxon>Mesobacillus</taxon>
    </lineage>
</organism>
<keyword evidence="3" id="KW-1185">Reference proteome</keyword>
<dbReference type="InterPro" id="IPR051677">
    <property type="entry name" value="AfsR-DnrI-RedD_regulator"/>
</dbReference>
<dbReference type="SMART" id="SM01043">
    <property type="entry name" value="BTAD"/>
    <property type="match status" value="1"/>
</dbReference>
<dbReference type="InterPro" id="IPR059106">
    <property type="entry name" value="WHD_MalT"/>
</dbReference>
<dbReference type="OrthoDB" id="1137593at2"/>
<dbReference type="PANTHER" id="PTHR35807:SF2">
    <property type="entry name" value="TRANSCRIPTIONAL ACTIVATOR DOMAIN"/>
    <property type="match status" value="1"/>
</dbReference>
<accession>A0A1H7WLY6</accession>
<dbReference type="SUPFAM" id="SSF52540">
    <property type="entry name" value="P-loop containing nucleoside triphosphate hydrolases"/>
    <property type="match status" value="1"/>
</dbReference>